<gene>
    <name evidence="1" type="ORF">PAAG_05570</name>
</gene>
<protein>
    <submittedName>
        <fullName evidence="1">Uncharacterized protein</fullName>
    </submittedName>
</protein>
<dbReference type="Proteomes" id="UP000002059">
    <property type="component" value="Partially assembled WGS sequence"/>
</dbReference>
<evidence type="ECO:0000313" key="1">
    <source>
        <dbReference type="EMBL" id="EEH34521.2"/>
    </source>
</evidence>
<dbReference type="GeneID" id="9095749"/>
<dbReference type="VEuPathDB" id="FungiDB:PAAG_05570"/>
<dbReference type="HOGENOM" id="CLU_1409192_0_0_1"/>
<reference evidence="1 2" key="1">
    <citation type="journal article" date="2011" name="PLoS Genet.">
        <title>Comparative genomic analysis of human fungal pathogens causing paracoccidioidomycosis.</title>
        <authorList>
            <person name="Desjardins C.A."/>
            <person name="Champion M.D."/>
            <person name="Holder J.W."/>
            <person name="Muszewska A."/>
            <person name="Goldberg J."/>
            <person name="Bailao A.M."/>
            <person name="Brigido M.M."/>
            <person name="Ferreira M.E."/>
            <person name="Garcia A.M."/>
            <person name="Grynberg M."/>
            <person name="Gujja S."/>
            <person name="Heiman D.I."/>
            <person name="Henn M.R."/>
            <person name="Kodira C.D."/>
            <person name="Leon-Narvaez H."/>
            <person name="Longo L.V."/>
            <person name="Ma L.J."/>
            <person name="Malavazi I."/>
            <person name="Matsuo A.L."/>
            <person name="Morais F.V."/>
            <person name="Pereira M."/>
            <person name="Rodriguez-Brito S."/>
            <person name="Sakthikumar S."/>
            <person name="Salem-Izacc S.M."/>
            <person name="Sykes S.M."/>
            <person name="Teixeira M.M."/>
            <person name="Vallejo M.C."/>
            <person name="Walter M.E."/>
            <person name="Yandava C."/>
            <person name="Young S."/>
            <person name="Zeng Q."/>
            <person name="Zucker J."/>
            <person name="Felipe M.S."/>
            <person name="Goldman G.H."/>
            <person name="Haas B.J."/>
            <person name="McEwen J.G."/>
            <person name="Nino-Vega G."/>
            <person name="Puccia R."/>
            <person name="San-Blas G."/>
            <person name="Soares C.M."/>
            <person name="Birren B.W."/>
            <person name="Cuomo C.A."/>
        </authorList>
    </citation>
    <scope>NUCLEOTIDE SEQUENCE [LARGE SCALE GENOMIC DNA]</scope>
    <source>
        <strain evidence="2">ATCC MYA-826 / Pb01</strain>
    </source>
</reference>
<evidence type="ECO:0000313" key="2">
    <source>
        <dbReference type="Proteomes" id="UP000002059"/>
    </source>
</evidence>
<organism evidence="1 2">
    <name type="scientific">Paracoccidioides lutzii (strain ATCC MYA-826 / Pb01)</name>
    <name type="common">Paracoccidioides brasiliensis</name>
    <dbReference type="NCBI Taxonomy" id="502779"/>
    <lineage>
        <taxon>Eukaryota</taxon>
        <taxon>Fungi</taxon>
        <taxon>Dikarya</taxon>
        <taxon>Ascomycota</taxon>
        <taxon>Pezizomycotina</taxon>
        <taxon>Eurotiomycetes</taxon>
        <taxon>Eurotiomycetidae</taxon>
        <taxon>Onygenales</taxon>
        <taxon>Ajellomycetaceae</taxon>
        <taxon>Paracoccidioides</taxon>
    </lineage>
</organism>
<name>C1H477_PARBA</name>
<accession>C1H477</accession>
<sequence length="193" mass="22341">MNPQLDPILPNPRAFILNRHPDELRPVQLGTGQLVIVRQLFQNFRSGKRRNKLIAQPVIKYYSRSPKCRFLFVLGHLSKFDFNQDQDMPKPCRRRWDRPAEINSSSFNSRRGQREYQWKADVFIDQVFDDASIETLSLTQSGKLSLKKCLGFLIMPVRSKPVAFIKNVDKLRKASHIIAMVKSTAIRSAWLSG</sequence>
<proteinExistence type="predicted"/>
<dbReference type="EMBL" id="KN294006">
    <property type="protein sequence ID" value="EEH34521.2"/>
    <property type="molecule type" value="Genomic_DNA"/>
</dbReference>
<dbReference type="RefSeq" id="XP_015699847.1">
    <property type="nucleotide sequence ID" value="XM_015845621.1"/>
</dbReference>
<dbReference type="KEGG" id="pbl:PAAG_05570"/>
<keyword evidence="2" id="KW-1185">Reference proteome</keyword>
<dbReference type="AlphaFoldDB" id="C1H477"/>